<keyword evidence="1" id="KW-0597">Phosphoprotein</keyword>
<evidence type="ECO:0000313" key="4">
    <source>
        <dbReference type="EMBL" id="WDE07017.1"/>
    </source>
</evidence>
<dbReference type="InterPro" id="IPR011006">
    <property type="entry name" value="CheY-like_superfamily"/>
</dbReference>
<dbReference type="InterPro" id="IPR001789">
    <property type="entry name" value="Sig_transdc_resp-reg_receiver"/>
</dbReference>
<dbReference type="Gene3D" id="3.40.50.2300">
    <property type="match status" value="1"/>
</dbReference>
<dbReference type="Proteomes" id="UP000032352">
    <property type="component" value="Chromosome"/>
</dbReference>
<dbReference type="PIRSF" id="PIRSF036883">
    <property type="entry name" value="RR_HD-GYP_mod"/>
    <property type="match status" value="1"/>
</dbReference>
<dbReference type="KEGG" id="tvd:SG34_009070"/>
<dbReference type="InterPro" id="IPR052340">
    <property type="entry name" value="RNase_Y/CdgJ"/>
</dbReference>
<sequence length="376" mass="42236">MKAIFVDDEPLVLRGIKRALYTSGCEMIFAKDARTALLKLKRENIDLIVTDLCMPHTDGAKLLETTSKLYPDMVRVILSGHADEEASLRASFVAHQWLSKPSKPSVLVKLIKDINQVRAALPDQGIRTLIGSIKTLPSPPKTFMRLNSILQQGTTNMESIAEVIAEDSSLVVKILQLSNSAFFVQSRPVNNITEAITRLGMDIVVSIVAAAELHAQIHEPPGFSISAEQNRGLAVGRLAHCIADPEFKQEAMLAGLLHNIGKFILPEISLKVLDTYLTMQQQNEDNIALERELFGAEHTQLAGYLLHLWNFPYHLIETLLSFRHPQQLLKKPFASAAAVYIAYCLINEYPIDQAFLHHFDIEEKIRDWRNKATRYH</sequence>
<dbReference type="Pfam" id="PF00072">
    <property type="entry name" value="Response_reg"/>
    <property type="match status" value="1"/>
</dbReference>
<dbReference type="Pfam" id="PF08668">
    <property type="entry name" value="HDOD"/>
    <property type="match status" value="1"/>
</dbReference>
<feature type="modified residue" description="4-aspartylphosphate" evidence="1">
    <location>
        <position position="51"/>
    </location>
</feature>
<gene>
    <name evidence="4" type="ORF">SG34_009070</name>
</gene>
<reference evidence="4 5" key="1">
    <citation type="journal article" date="2015" name="Genome Announc.">
        <title>Draft Genome Sequences of Marine Isolates of Thalassomonas viridans and Thalassomonas actiniarum.</title>
        <authorList>
            <person name="Olonade I."/>
            <person name="van Zyl L.J."/>
            <person name="Trindade M."/>
        </authorList>
    </citation>
    <scope>NUCLEOTIDE SEQUENCE [LARGE SCALE GENOMIC DNA]</scope>
    <source>
        <strain evidence="4 5">XOM25</strain>
    </source>
</reference>
<feature type="domain" description="Response regulatory" evidence="2">
    <location>
        <begin position="2"/>
        <end position="115"/>
    </location>
</feature>
<dbReference type="PROSITE" id="PS50110">
    <property type="entry name" value="RESPONSE_REGULATORY"/>
    <property type="match status" value="1"/>
</dbReference>
<keyword evidence="5" id="KW-1185">Reference proteome</keyword>
<reference evidence="4 5" key="2">
    <citation type="journal article" date="2022" name="Mar. Drugs">
        <title>Bioassay-Guided Fractionation Leads to the Detection of Cholic Acid Generated by the Rare Thalassomonas sp.</title>
        <authorList>
            <person name="Pheiffer F."/>
            <person name="Schneider Y.K."/>
            <person name="Hansen E.H."/>
            <person name="Andersen J.H."/>
            <person name="Isaksson J."/>
            <person name="Busche T."/>
            <person name="R C."/>
            <person name="Kalinowski J."/>
            <person name="Zyl L.V."/>
            <person name="Trindade M."/>
        </authorList>
    </citation>
    <scope>NUCLEOTIDE SEQUENCE [LARGE SCALE GENOMIC DNA]</scope>
    <source>
        <strain evidence="4 5">XOM25</strain>
    </source>
</reference>
<dbReference type="InterPro" id="IPR013976">
    <property type="entry name" value="HDOD"/>
</dbReference>
<proteinExistence type="predicted"/>
<dbReference type="AlphaFoldDB" id="A0AAF0C915"/>
<dbReference type="GO" id="GO:0000160">
    <property type="term" value="P:phosphorelay signal transduction system"/>
    <property type="evidence" value="ECO:0007669"/>
    <property type="project" value="InterPro"/>
</dbReference>
<dbReference type="SUPFAM" id="SSF52172">
    <property type="entry name" value="CheY-like"/>
    <property type="match status" value="1"/>
</dbReference>
<dbReference type="SUPFAM" id="SSF109604">
    <property type="entry name" value="HD-domain/PDEase-like"/>
    <property type="match status" value="1"/>
</dbReference>
<dbReference type="InterPro" id="IPR014626">
    <property type="entry name" value="Sig_transdc_resp-reg_put"/>
</dbReference>
<organism evidence="4 5">
    <name type="scientific">Thalassomonas viridans</name>
    <dbReference type="NCBI Taxonomy" id="137584"/>
    <lineage>
        <taxon>Bacteria</taxon>
        <taxon>Pseudomonadati</taxon>
        <taxon>Pseudomonadota</taxon>
        <taxon>Gammaproteobacteria</taxon>
        <taxon>Alteromonadales</taxon>
        <taxon>Colwelliaceae</taxon>
        <taxon>Thalassomonas</taxon>
    </lineage>
</organism>
<protein>
    <submittedName>
        <fullName evidence="4">HDOD domain-containing protein</fullName>
    </submittedName>
</protein>
<dbReference type="Gene3D" id="1.10.3210.10">
    <property type="entry name" value="Hypothetical protein af1432"/>
    <property type="match status" value="1"/>
</dbReference>
<dbReference type="SMART" id="SM00448">
    <property type="entry name" value="REC"/>
    <property type="match status" value="1"/>
</dbReference>
<dbReference type="PANTHER" id="PTHR33525">
    <property type="match status" value="1"/>
</dbReference>
<evidence type="ECO:0000313" key="5">
    <source>
        <dbReference type="Proteomes" id="UP000032352"/>
    </source>
</evidence>
<evidence type="ECO:0000259" key="3">
    <source>
        <dbReference type="PROSITE" id="PS51833"/>
    </source>
</evidence>
<dbReference type="PANTHER" id="PTHR33525:SF6">
    <property type="entry name" value="HDOD DOMAIN-CONTAINING PROTEIN"/>
    <property type="match status" value="1"/>
</dbReference>
<evidence type="ECO:0000256" key="1">
    <source>
        <dbReference type="PROSITE-ProRule" id="PRU00169"/>
    </source>
</evidence>
<name>A0AAF0C915_9GAMM</name>
<feature type="domain" description="HDOD" evidence="3">
    <location>
        <begin position="136"/>
        <end position="325"/>
    </location>
</feature>
<evidence type="ECO:0000259" key="2">
    <source>
        <dbReference type="PROSITE" id="PS50110"/>
    </source>
</evidence>
<dbReference type="EMBL" id="CP059733">
    <property type="protein sequence ID" value="WDE07017.1"/>
    <property type="molecule type" value="Genomic_DNA"/>
</dbReference>
<dbReference type="PROSITE" id="PS51833">
    <property type="entry name" value="HDOD"/>
    <property type="match status" value="1"/>
</dbReference>
<accession>A0AAF0C915</accession>
<dbReference type="RefSeq" id="WP_044842439.1">
    <property type="nucleotide sequence ID" value="NZ_CP059733.1"/>
</dbReference>